<accession>A0ACC1JLV6</accession>
<proteinExistence type="predicted"/>
<dbReference type="EMBL" id="JANBUJ010002833">
    <property type="protein sequence ID" value="KAJ2763027.1"/>
    <property type="molecule type" value="Genomic_DNA"/>
</dbReference>
<keyword evidence="2" id="KW-1185">Reference proteome</keyword>
<dbReference type="Proteomes" id="UP001140234">
    <property type="component" value="Unassembled WGS sequence"/>
</dbReference>
<protein>
    <submittedName>
        <fullName evidence="1">Uncharacterized protein</fullName>
    </submittedName>
</protein>
<organism evidence="1 2">
    <name type="scientific">Coemansia nantahalensis</name>
    <dbReference type="NCBI Taxonomy" id="2789366"/>
    <lineage>
        <taxon>Eukaryota</taxon>
        <taxon>Fungi</taxon>
        <taxon>Fungi incertae sedis</taxon>
        <taxon>Zoopagomycota</taxon>
        <taxon>Kickxellomycotina</taxon>
        <taxon>Kickxellomycetes</taxon>
        <taxon>Kickxellales</taxon>
        <taxon>Kickxellaceae</taxon>
        <taxon>Coemansia</taxon>
    </lineage>
</organism>
<comment type="caution">
    <text evidence="1">The sequence shown here is derived from an EMBL/GenBank/DDBJ whole genome shotgun (WGS) entry which is preliminary data.</text>
</comment>
<name>A0ACC1JLV6_9FUNG</name>
<evidence type="ECO:0000313" key="1">
    <source>
        <dbReference type="EMBL" id="KAJ2763027.1"/>
    </source>
</evidence>
<gene>
    <name evidence="1" type="ORF">IWQ57_005656</name>
</gene>
<reference evidence="1" key="1">
    <citation type="submission" date="2022-07" db="EMBL/GenBank/DDBJ databases">
        <title>Phylogenomic reconstructions and comparative analyses of Kickxellomycotina fungi.</title>
        <authorList>
            <person name="Reynolds N.K."/>
            <person name="Stajich J.E."/>
            <person name="Barry K."/>
            <person name="Grigoriev I.V."/>
            <person name="Crous P."/>
            <person name="Smith M.E."/>
        </authorList>
    </citation>
    <scope>NUCLEOTIDE SEQUENCE</scope>
    <source>
        <strain evidence="1">CBS 109366</strain>
    </source>
</reference>
<sequence>MMNTGAAQQAQAQAQQAFSPLSPGMSHPQLVRFRHSCEHCRKRKIKCSGTRPICDHCKRRGIECIYKPQAKSSRRPGSGTSSPLIGSSGSRPPSGLRRPPPQGFGGAMQPISIPAAHSYLQVPLAVSPLHTPDPRYASAPVHTASPLIHAAYGLHTAPHTGSSLRTASALPPHMSAEAGGSKDDMFASLLGYSPVDSFGSAYGDSLEGSWLHDGSFKASATSLTPRPATADPAAAAMFDAAHHSYQPGGAQFLSPPFAEPQTAPARQTAFTFAAPPSLAHGADPRPQRALTSVSPTGRAPHAPQQMADHPMLGAAPAVPPDGIPGMHPHSFHLASPMPTYDSGAAGGFPGAGLVRPDAASSLAKAGMDESAYLDLISSMGAIPHGFGDLDPDDANGAFGAFVDVDGGGDHGPPAAMEVDPEIAMPGDALAAGRAIAKSAAASTFANARRS</sequence>
<evidence type="ECO:0000313" key="2">
    <source>
        <dbReference type="Proteomes" id="UP001140234"/>
    </source>
</evidence>